<evidence type="ECO:0000259" key="9">
    <source>
        <dbReference type="PROSITE" id="PS50067"/>
    </source>
</evidence>
<evidence type="ECO:0000256" key="2">
    <source>
        <dbReference type="ARBA" id="ARBA00022701"/>
    </source>
</evidence>
<evidence type="ECO:0000313" key="10">
    <source>
        <dbReference type="EMBL" id="GAA30509.2"/>
    </source>
</evidence>
<keyword evidence="3 8" id="KW-0547">Nucleotide-binding</keyword>
<feature type="binding site" evidence="8">
    <location>
        <begin position="91"/>
        <end position="98"/>
    </location>
    <ligand>
        <name>ATP</name>
        <dbReference type="ChEBI" id="CHEBI:30616"/>
    </ligand>
</feature>
<dbReference type="Proteomes" id="UP000008909">
    <property type="component" value="Unassembled WGS sequence"/>
</dbReference>
<dbReference type="InterPro" id="IPR001752">
    <property type="entry name" value="Kinesin_motor_dom"/>
</dbReference>
<evidence type="ECO:0000256" key="3">
    <source>
        <dbReference type="ARBA" id="ARBA00022741"/>
    </source>
</evidence>
<feature type="non-terminal residue" evidence="10">
    <location>
        <position position="217"/>
    </location>
</feature>
<dbReference type="InterPro" id="IPR027640">
    <property type="entry name" value="Kinesin-like_fam"/>
</dbReference>
<keyword evidence="7" id="KW-0963">Cytoplasm</keyword>
<dbReference type="GO" id="GO:0005874">
    <property type="term" value="C:microtubule"/>
    <property type="evidence" value="ECO:0007669"/>
    <property type="project" value="UniProtKB-KW"/>
</dbReference>
<reference key="2">
    <citation type="submission" date="2011-10" db="EMBL/GenBank/DDBJ databases">
        <title>The genome and transcriptome sequence of Clonorchis sinensis provide insights into the carcinogenic liver fluke.</title>
        <authorList>
            <person name="Wang X."/>
            <person name="Huang Y."/>
            <person name="Chen W."/>
            <person name="Liu H."/>
            <person name="Guo L."/>
            <person name="Chen Y."/>
            <person name="Luo F."/>
            <person name="Zhou W."/>
            <person name="Sun J."/>
            <person name="Mao Q."/>
            <person name="Liang P."/>
            <person name="Zhou C."/>
            <person name="Tian Y."/>
            <person name="Men J."/>
            <person name="Lv X."/>
            <person name="Huang L."/>
            <person name="Zhou J."/>
            <person name="Hu Y."/>
            <person name="Li R."/>
            <person name="Zhang F."/>
            <person name="Lei H."/>
            <person name="Li X."/>
            <person name="Hu X."/>
            <person name="Liang C."/>
            <person name="Xu J."/>
            <person name="Wu Z."/>
            <person name="Yu X."/>
        </authorList>
    </citation>
    <scope>NUCLEOTIDE SEQUENCE</scope>
    <source>
        <strain>Henan</strain>
    </source>
</reference>
<keyword evidence="4 8" id="KW-0067">ATP-binding</keyword>
<comment type="similarity">
    <text evidence="8">Belongs to the TRAFAC class myosin-kinesin ATPase superfamily. Kinesin family.</text>
</comment>
<dbReference type="GO" id="GO:0007018">
    <property type="term" value="P:microtubule-based movement"/>
    <property type="evidence" value="ECO:0007669"/>
    <property type="project" value="InterPro"/>
</dbReference>
<dbReference type="PANTHER" id="PTHR47968">
    <property type="entry name" value="CENTROMERE PROTEIN E"/>
    <property type="match status" value="1"/>
</dbReference>
<feature type="domain" description="Kinesin motor" evidence="9">
    <location>
        <begin position="14"/>
        <end position="217"/>
    </location>
</feature>
<name>H2KSU5_CLOSI</name>
<evidence type="ECO:0000256" key="5">
    <source>
        <dbReference type="ARBA" id="ARBA00023054"/>
    </source>
</evidence>
<dbReference type="GO" id="GO:0003777">
    <property type="term" value="F:microtubule motor activity"/>
    <property type="evidence" value="ECO:0007669"/>
    <property type="project" value="InterPro"/>
</dbReference>
<dbReference type="EMBL" id="DF143506">
    <property type="protein sequence ID" value="GAA30509.2"/>
    <property type="molecule type" value="Genomic_DNA"/>
</dbReference>
<dbReference type="SUPFAM" id="SSF52540">
    <property type="entry name" value="P-loop containing nucleoside triphosphate hydrolases"/>
    <property type="match status" value="1"/>
</dbReference>
<evidence type="ECO:0000256" key="6">
    <source>
        <dbReference type="ARBA" id="ARBA00023175"/>
    </source>
</evidence>
<accession>H2KSU5</accession>
<dbReference type="AlphaFoldDB" id="H2KSU5"/>
<dbReference type="GO" id="GO:0005524">
    <property type="term" value="F:ATP binding"/>
    <property type="evidence" value="ECO:0007669"/>
    <property type="project" value="UniProtKB-UniRule"/>
</dbReference>
<keyword evidence="6 8" id="KW-0505">Motor protein</keyword>
<dbReference type="Gene3D" id="3.40.850.10">
    <property type="entry name" value="Kinesin motor domain"/>
    <property type="match status" value="1"/>
</dbReference>
<organism evidence="10 11">
    <name type="scientific">Clonorchis sinensis</name>
    <name type="common">Chinese liver fluke</name>
    <dbReference type="NCBI Taxonomy" id="79923"/>
    <lineage>
        <taxon>Eukaryota</taxon>
        <taxon>Metazoa</taxon>
        <taxon>Spiralia</taxon>
        <taxon>Lophotrochozoa</taxon>
        <taxon>Platyhelminthes</taxon>
        <taxon>Trematoda</taxon>
        <taxon>Digenea</taxon>
        <taxon>Opisthorchiida</taxon>
        <taxon>Opisthorchiata</taxon>
        <taxon>Opisthorchiidae</taxon>
        <taxon>Clonorchis</taxon>
    </lineage>
</organism>
<keyword evidence="5" id="KW-0175">Coiled coil</keyword>
<gene>
    <name evidence="10" type="ORF">CLF_110336</name>
</gene>
<dbReference type="GO" id="GO:0008017">
    <property type="term" value="F:microtubule binding"/>
    <property type="evidence" value="ECO:0007669"/>
    <property type="project" value="InterPro"/>
</dbReference>
<evidence type="ECO:0000256" key="1">
    <source>
        <dbReference type="ARBA" id="ARBA00004245"/>
    </source>
</evidence>
<dbReference type="InterPro" id="IPR027417">
    <property type="entry name" value="P-loop_NTPase"/>
</dbReference>
<keyword evidence="11" id="KW-1185">Reference proteome</keyword>
<evidence type="ECO:0000256" key="7">
    <source>
        <dbReference type="ARBA" id="ARBA00023212"/>
    </source>
</evidence>
<evidence type="ECO:0000313" key="11">
    <source>
        <dbReference type="Proteomes" id="UP000008909"/>
    </source>
</evidence>
<dbReference type="SMART" id="SM00129">
    <property type="entry name" value="KISc"/>
    <property type="match status" value="1"/>
</dbReference>
<evidence type="ECO:0000256" key="8">
    <source>
        <dbReference type="PROSITE-ProRule" id="PRU00283"/>
    </source>
</evidence>
<comment type="subcellular location">
    <subcellularLocation>
        <location evidence="1">Cytoplasm</location>
        <location evidence="1">Cytoskeleton</location>
    </subcellularLocation>
</comment>
<dbReference type="PANTHER" id="PTHR47968:SF36">
    <property type="entry name" value="KINESIN HEAVY CHAIN ISOFORM X1"/>
    <property type="match status" value="1"/>
</dbReference>
<keyword evidence="2" id="KW-0493">Microtubule</keyword>
<reference evidence="10" key="1">
    <citation type="journal article" date="2011" name="Genome Biol.">
        <title>The draft genome of the carcinogenic human liver fluke Clonorchis sinensis.</title>
        <authorList>
            <person name="Wang X."/>
            <person name="Chen W."/>
            <person name="Huang Y."/>
            <person name="Sun J."/>
            <person name="Men J."/>
            <person name="Liu H."/>
            <person name="Luo F."/>
            <person name="Guo L."/>
            <person name="Lv X."/>
            <person name="Deng C."/>
            <person name="Zhou C."/>
            <person name="Fan Y."/>
            <person name="Li X."/>
            <person name="Huang L."/>
            <person name="Hu Y."/>
            <person name="Liang C."/>
            <person name="Hu X."/>
            <person name="Xu J."/>
            <person name="Yu X."/>
        </authorList>
    </citation>
    <scope>NUCLEOTIDE SEQUENCE [LARGE SCALE GENOMIC DNA]</scope>
    <source>
        <strain evidence="10">Henan</strain>
    </source>
</reference>
<dbReference type="Pfam" id="PF00225">
    <property type="entry name" value="Kinesin"/>
    <property type="match status" value="1"/>
</dbReference>
<dbReference type="PROSITE" id="PS50067">
    <property type="entry name" value="KINESIN_MOTOR_2"/>
    <property type="match status" value="1"/>
</dbReference>
<sequence>MSAPPTRANVMKEAITVVCRIRPLNQTERMKSSATCVTFPSHNSVAVGGKTYTFDVVLQPNATQLEVYEKSVKSIVLSVLNGYNGTIFAYGQTASGKTYTMEGRMKDAEHKGIIPRIIEDIFLHIEKMDENLEFLIKVSFFCAHHFQTTFPQVSYFELYMEKIKDLLDISKTNLPIHETKGRVAYVKGVTERFVSCADDLLDALDEGKMNRHVSVTS</sequence>
<dbReference type="InterPro" id="IPR036961">
    <property type="entry name" value="Kinesin_motor_dom_sf"/>
</dbReference>
<proteinExistence type="inferred from homology"/>
<evidence type="ECO:0000256" key="4">
    <source>
        <dbReference type="ARBA" id="ARBA00022840"/>
    </source>
</evidence>
<keyword evidence="7" id="KW-0206">Cytoskeleton</keyword>
<protein>
    <submittedName>
        <fullName evidence="10">Kinesin family member 5</fullName>
    </submittedName>
</protein>